<dbReference type="InterPro" id="IPR002725">
    <property type="entry name" value="YgjP-like_metallopeptidase"/>
</dbReference>
<organism evidence="2 3">
    <name type="scientific">Arthrobacter mangrovi</name>
    <dbReference type="NCBI Taxonomy" id="2966350"/>
    <lineage>
        <taxon>Bacteria</taxon>
        <taxon>Bacillati</taxon>
        <taxon>Actinomycetota</taxon>
        <taxon>Actinomycetes</taxon>
        <taxon>Micrococcales</taxon>
        <taxon>Micrococcaceae</taxon>
        <taxon>Arthrobacter</taxon>
    </lineage>
</organism>
<dbReference type="PANTHER" id="PTHR30399:SF1">
    <property type="entry name" value="UTP PYROPHOSPHATASE"/>
    <property type="match status" value="1"/>
</dbReference>
<keyword evidence="2" id="KW-0378">Hydrolase</keyword>
<evidence type="ECO:0000259" key="1">
    <source>
        <dbReference type="Pfam" id="PF01863"/>
    </source>
</evidence>
<reference evidence="2 3" key="1">
    <citation type="journal article" date="2023" name="Int. J. Syst. Evol. Microbiol.">
        <title>Arthrobacter mangrovi sp. nov., an actinobacterium isolated from the rhizosphere of a mangrove.</title>
        <authorList>
            <person name="Hamada M."/>
            <person name="Saitou S."/>
            <person name="Enomoto N."/>
            <person name="Nanri K."/>
            <person name="Hidaka K."/>
            <person name="Miura T."/>
            <person name="Tamura T."/>
        </authorList>
    </citation>
    <scope>NUCLEOTIDE SEQUENCE [LARGE SCALE GENOMIC DNA]</scope>
    <source>
        <strain evidence="2 3">NBRC 112813</strain>
    </source>
</reference>
<sequence>MQNSDSGPALLAAGSAGMEWTTADGKPVRIKRSHRRRRTVSATWSGDTMVVSLPGHFTAREEREWVPRMISKLEARQSAGQKRLAAGDGELMARAVALSERYIDGAPRPSRIRWVSNQNGRWGSATPASRSIRISDKLADMPAWVVDYVILHELAHLIEADHSAAFWRLLRSYPDLDRAKGFLHGVDFATAKGLRNDGGAEGGSADAD</sequence>
<dbReference type="Proteomes" id="UP001209654">
    <property type="component" value="Unassembled WGS sequence"/>
</dbReference>
<evidence type="ECO:0000313" key="2">
    <source>
        <dbReference type="EMBL" id="GLB66948.1"/>
    </source>
</evidence>
<dbReference type="RefSeq" id="WP_264795087.1">
    <property type="nucleotide sequence ID" value="NZ_BRVS01000005.1"/>
</dbReference>
<dbReference type="CDD" id="cd07344">
    <property type="entry name" value="M48_yhfN_like"/>
    <property type="match status" value="1"/>
</dbReference>
<dbReference type="Pfam" id="PF01863">
    <property type="entry name" value="YgjP-like"/>
    <property type="match status" value="1"/>
</dbReference>
<gene>
    <name evidence="2" type="ORF">AHIS1636_13870</name>
</gene>
<evidence type="ECO:0000313" key="3">
    <source>
        <dbReference type="Proteomes" id="UP001209654"/>
    </source>
</evidence>
<accession>A0ABQ5MSI6</accession>
<dbReference type="GO" id="GO:0016787">
    <property type="term" value="F:hydrolase activity"/>
    <property type="evidence" value="ECO:0007669"/>
    <property type="project" value="UniProtKB-KW"/>
</dbReference>
<dbReference type="InterPro" id="IPR053136">
    <property type="entry name" value="UTP_pyrophosphatase-like"/>
</dbReference>
<dbReference type="PANTHER" id="PTHR30399">
    <property type="entry name" value="UNCHARACTERIZED PROTEIN YGJP"/>
    <property type="match status" value="1"/>
</dbReference>
<dbReference type="Gene3D" id="3.30.2010.10">
    <property type="entry name" value="Metalloproteases ('zincins'), catalytic domain"/>
    <property type="match status" value="1"/>
</dbReference>
<proteinExistence type="predicted"/>
<comment type="caution">
    <text evidence="2">The sequence shown here is derived from an EMBL/GenBank/DDBJ whole genome shotgun (WGS) entry which is preliminary data.</text>
</comment>
<keyword evidence="3" id="KW-1185">Reference proteome</keyword>
<name>A0ABQ5MSI6_9MICC</name>
<dbReference type="EMBL" id="BRVS01000005">
    <property type="protein sequence ID" value="GLB66948.1"/>
    <property type="molecule type" value="Genomic_DNA"/>
</dbReference>
<feature type="domain" description="YgjP-like metallopeptidase" evidence="1">
    <location>
        <begin position="115"/>
        <end position="179"/>
    </location>
</feature>
<protein>
    <submittedName>
        <fullName evidence="2">Metal-dependent hydrolase</fullName>
    </submittedName>
</protein>